<evidence type="ECO:0000313" key="2">
    <source>
        <dbReference type="Proteomes" id="UP000499080"/>
    </source>
</evidence>
<keyword evidence="2" id="KW-1185">Reference proteome</keyword>
<gene>
    <name evidence="1" type="ORF">AVEN_44428_1</name>
</gene>
<comment type="caution">
    <text evidence="1">The sequence shown here is derived from an EMBL/GenBank/DDBJ whole genome shotgun (WGS) entry which is preliminary data.</text>
</comment>
<organism evidence="1 2">
    <name type="scientific">Araneus ventricosus</name>
    <name type="common">Orbweaver spider</name>
    <name type="synonym">Epeira ventricosa</name>
    <dbReference type="NCBI Taxonomy" id="182803"/>
    <lineage>
        <taxon>Eukaryota</taxon>
        <taxon>Metazoa</taxon>
        <taxon>Ecdysozoa</taxon>
        <taxon>Arthropoda</taxon>
        <taxon>Chelicerata</taxon>
        <taxon>Arachnida</taxon>
        <taxon>Araneae</taxon>
        <taxon>Araneomorphae</taxon>
        <taxon>Entelegynae</taxon>
        <taxon>Araneoidea</taxon>
        <taxon>Araneidae</taxon>
        <taxon>Araneus</taxon>
    </lineage>
</organism>
<dbReference type="Gene3D" id="3.90.70.80">
    <property type="match status" value="1"/>
</dbReference>
<dbReference type="EMBL" id="BGPR01059915">
    <property type="protein sequence ID" value="GBO35865.1"/>
    <property type="molecule type" value="Genomic_DNA"/>
</dbReference>
<accession>A0A4Y2WEH2</accession>
<sequence length="101" mass="11583">MGSDEGQTTLDDISRPHKLSYELKMIEIRTVVRAGELKVLPYYFKYIDPNSSITMACQKYCKIPFVGDGNCLVRAISFCIYGSEDFYAEIRENVIQNITTR</sequence>
<protein>
    <recommendedName>
        <fullName evidence="3">OTU domain-containing protein</fullName>
    </recommendedName>
</protein>
<proteinExistence type="predicted"/>
<evidence type="ECO:0000313" key="1">
    <source>
        <dbReference type="EMBL" id="GBO35865.1"/>
    </source>
</evidence>
<reference evidence="1 2" key="1">
    <citation type="journal article" date="2019" name="Sci. Rep.">
        <title>Orb-weaving spider Araneus ventricosus genome elucidates the spidroin gene catalogue.</title>
        <authorList>
            <person name="Kono N."/>
            <person name="Nakamura H."/>
            <person name="Ohtoshi R."/>
            <person name="Moran D.A.P."/>
            <person name="Shinohara A."/>
            <person name="Yoshida Y."/>
            <person name="Fujiwara M."/>
            <person name="Mori M."/>
            <person name="Tomita M."/>
            <person name="Arakawa K."/>
        </authorList>
    </citation>
    <scope>NUCLEOTIDE SEQUENCE [LARGE SCALE GENOMIC DNA]</scope>
</reference>
<dbReference type="Proteomes" id="UP000499080">
    <property type="component" value="Unassembled WGS sequence"/>
</dbReference>
<name>A0A4Y2WEH2_ARAVE</name>
<dbReference type="AlphaFoldDB" id="A0A4Y2WEH2"/>
<dbReference type="OrthoDB" id="6095088at2759"/>
<evidence type="ECO:0008006" key="3">
    <source>
        <dbReference type="Google" id="ProtNLM"/>
    </source>
</evidence>